<reference evidence="1" key="1">
    <citation type="submission" date="2021-04" db="EMBL/GenBank/DDBJ databases">
        <title>Phylogenetic analysis of Acidobacteriaceae.</title>
        <authorList>
            <person name="Qiu L."/>
            <person name="Zhang Q."/>
        </authorList>
    </citation>
    <scope>NUCLEOTIDE SEQUENCE</scope>
    <source>
        <strain evidence="1">DSM 25168</strain>
    </source>
</reference>
<dbReference type="SUPFAM" id="SSF160379">
    <property type="entry name" value="SP0830-like"/>
    <property type="match status" value="1"/>
</dbReference>
<organism evidence="1 2">
    <name type="scientific">Occallatibacter riparius</name>
    <dbReference type="NCBI Taxonomy" id="1002689"/>
    <lineage>
        <taxon>Bacteria</taxon>
        <taxon>Pseudomonadati</taxon>
        <taxon>Acidobacteriota</taxon>
        <taxon>Terriglobia</taxon>
        <taxon>Terriglobales</taxon>
        <taxon>Acidobacteriaceae</taxon>
        <taxon>Occallatibacter</taxon>
    </lineage>
</organism>
<dbReference type="AlphaFoldDB" id="A0A9J7BTE8"/>
<dbReference type="EMBL" id="CP093313">
    <property type="protein sequence ID" value="UWZ85911.1"/>
    <property type="molecule type" value="Genomic_DNA"/>
</dbReference>
<sequence length="188" mass="19645">MATFIALLRAVNVGGYGKLSMAELRKLLAGLGYEHVETYIQSGNAVFDAKGSAAKVARDLAAALEEHTGAPVGVLIRTPEELDAIIAGNPFAAEAAADGAKVHVGFLSQAAPASAAAGLQRIVDQYPNRRDQFHIDGKTLYLHLPDGAAETKFTGKALEKALGGAGTARNWNTVLKLREIAAKSGLKP</sequence>
<evidence type="ECO:0000313" key="2">
    <source>
        <dbReference type="Proteomes" id="UP001059380"/>
    </source>
</evidence>
<dbReference type="PIRSF" id="PIRSF008502">
    <property type="entry name" value="UCP008502"/>
    <property type="match status" value="1"/>
</dbReference>
<dbReference type="Proteomes" id="UP001059380">
    <property type="component" value="Chromosome"/>
</dbReference>
<keyword evidence="2" id="KW-1185">Reference proteome</keyword>
<dbReference type="RefSeq" id="WP_260795538.1">
    <property type="nucleotide sequence ID" value="NZ_CP093313.1"/>
</dbReference>
<dbReference type="PANTHER" id="PTHR36439:SF1">
    <property type="entry name" value="DUF1697 DOMAIN-CONTAINING PROTEIN"/>
    <property type="match status" value="1"/>
</dbReference>
<dbReference type="Gene3D" id="3.30.70.1280">
    <property type="entry name" value="SP0830-like domains"/>
    <property type="match status" value="1"/>
</dbReference>
<protein>
    <submittedName>
        <fullName evidence="1">DUF1697 domain-containing protein</fullName>
    </submittedName>
</protein>
<gene>
    <name evidence="1" type="ORF">MOP44_08195</name>
</gene>
<evidence type="ECO:0000313" key="1">
    <source>
        <dbReference type="EMBL" id="UWZ85911.1"/>
    </source>
</evidence>
<proteinExistence type="predicted"/>
<dbReference type="KEGG" id="orp:MOP44_08195"/>
<dbReference type="PANTHER" id="PTHR36439">
    <property type="entry name" value="BLL4334 PROTEIN"/>
    <property type="match status" value="1"/>
</dbReference>
<name>A0A9J7BTE8_9BACT</name>
<accession>A0A9J7BTE8</accession>
<dbReference type="InterPro" id="IPR012545">
    <property type="entry name" value="DUF1697"/>
</dbReference>
<dbReference type="Pfam" id="PF08002">
    <property type="entry name" value="DUF1697"/>
    <property type="match status" value="1"/>
</dbReference>